<feature type="domain" description="S1 motif" evidence="11">
    <location>
        <begin position="652"/>
        <end position="725"/>
    </location>
</feature>
<dbReference type="CDD" id="cd05693">
    <property type="entry name" value="S1_Rrp5_repeat_hs1_sc1"/>
    <property type="match status" value="1"/>
</dbReference>
<dbReference type="InterPro" id="IPR045209">
    <property type="entry name" value="Rrp5"/>
</dbReference>
<dbReference type="FunFam" id="2.40.50.140:FF:000155">
    <property type="entry name" value="rRNA biogenesis protein RRP5"/>
    <property type="match status" value="1"/>
</dbReference>
<dbReference type="SUPFAM" id="SSF50249">
    <property type="entry name" value="Nucleic acid-binding proteins"/>
    <property type="match status" value="10"/>
</dbReference>
<dbReference type="PANTHER" id="PTHR23270">
    <property type="entry name" value="PROGRAMMED CELL DEATH PROTEIN 11 PRE-RRNA PROCESSING PROTEIN RRP5"/>
    <property type="match status" value="1"/>
</dbReference>
<dbReference type="KEGG" id="clus:A9F13_17g00429"/>
<feature type="domain" description="S1 motif" evidence="11">
    <location>
        <begin position="472"/>
        <end position="542"/>
    </location>
</feature>
<dbReference type="FunFam" id="2.40.50.140:FF:000103">
    <property type="entry name" value="protein RRP5 homolog"/>
    <property type="match status" value="2"/>
</dbReference>
<dbReference type="EMBL" id="LYUB02000017">
    <property type="protein sequence ID" value="OVF06830.1"/>
    <property type="molecule type" value="Genomic_DNA"/>
</dbReference>
<feature type="domain" description="S1 motif" evidence="11">
    <location>
        <begin position="206"/>
        <end position="280"/>
    </location>
</feature>
<dbReference type="Pfam" id="PF00575">
    <property type="entry name" value="S1"/>
    <property type="match status" value="4"/>
</dbReference>
<feature type="domain" description="S1 motif" evidence="11">
    <location>
        <begin position="747"/>
        <end position="816"/>
    </location>
</feature>
<evidence type="ECO:0000256" key="5">
    <source>
        <dbReference type="ARBA" id="ARBA00022737"/>
    </source>
</evidence>
<evidence type="ECO:0000256" key="6">
    <source>
        <dbReference type="ARBA" id="ARBA00023242"/>
    </source>
</evidence>
<keyword evidence="4" id="KW-0597">Phosphoprotein</keyword>
<dbReference type="GO" id="GO:0032040">
    <property type="term" value="C:small-subunit processome"/>
    <property type="evidence" value="ECO:0007669"/>
    <property type="project" value="TreeGrafter"/>
</dbReference>
<dbReference type="InterPro" id="IPR003107">
    <property type="entry name" value="HAT"/>
</dbReference>
<feature type="region of interest" description="Disordered" evidence="10">
    <location>
        <begin position="1"/>
        <end position="26"/>
    </location>
</feature>
<gene>
    <name evidence="12" type="ORF">A9F13_17g00429</name>
</gene>
<organism evidence="12 13">
    <name type="scientific">Clavispora lusitaniae</name>
    <name type="common">Candida lusitaniae</name>
    <dbReference type="NCBI Taxonomy" id="36911"/>
    <lineage>
        <taxon>Eukaryota</taxon>
        <taxon>Fungi</taxon>
        <taxon>Dikarya</taxon>
        <taxon>Ascomycota</taxon>
        <taxon>Saccharomycotina</taxon>
        <taxon>Pichiomycetes</taxon>
        <taxon>Metschnikowiaceae</taxon>
        <taxon>Clavispora</taxon>
    </lineage>
</organism>
<evidence type="ECO:0000256" key="8">
    <source>
        <dbReference type="ARBA" id="ARBA00073619"/>
    </source>
</evidence>
<feature type="domain" description="S1 motif" evidence="11">
    <location>
        <begin position="846"/>
        <end position="931"/>
    </location>
</feature>
<feature type="domain" description="S1 motif" evidence="11">
    <location>
        <begin position="949"/>
        <end position="1025"/>
    </location>
</feature>
<comment type="subcellular location">
    <subcellularLocation>
        <location evidence="1">Nucleus</location>
        <location evidence="1">Nucleolus</location>
    </subcellularLocation>
</comment>
<evidence type="ECO:0000256" key="10">
    <source>
        <dbReference type="SAM" id="MobiDB-lite"/>
    </source>
</evidence>
<dbReference type="InterPro" id="IPR048059">
    <property type="entry name" value="Rrp5_S1_rpt_hs1_sc1"/>
</dbReference>
<dbReference type="Gene3D" id="2.40.50.140">
    <property type="entry name" value="Nucleic acid-binding proteins"/>
    <property type="match status" value="8"/>
</dbReference>
<name>A0AA91T0B0_CLALS</name>
<sequence length="1677" mass="184879">MDSSSKSVLSSSEVAFPRGGGSVLTPLEMKTISNKATEDVLFEQAQASKRSGGSTSHPAKKRKKQSKTPVSKTETEEKGISVDHMTLKNLIPGCEVLGQIVRVDKMDLVLAITDNLVGRVPITAIGAEVSAMLEKYEAAMDSSDEEDDEPTQSFAPEFPKLASLFEPGQWLRAIVTPTPEGQRGLHLSIAPSNVNASMEADDFTPGNIVQASVKSIEDHGVVLDLGVGKLSGFLSKKELKKADIPLSSFTVGKVILTSVASAAARTVSLRPAEKENVSKKTVVTTISSIDAVHPGTLVNAIIAELSDDGVAARLFGMVDASFTLPHVEEYALEKLKNSFGIGSTVRARIIGTLLQNGTKKFILSRATAPLALQPELDSSALEAFPVGFIFDSGIEVVGADSDFIYLSTGSHMAQVHKSQVDPELDPNMNYPVGSKHNARVLGYNRIDNLLVVTLNPKLIASKFVSADDVPVGEYIPSVEIIKILDEAKGMIVKIFGDFEALVPANHMSDIKLVYPERKFKVGGKVKGRVLYKNGKKLFVTLRKSLVNMEDDAIVSDIENVVVGFKTTAIVDRFVPGGALVTFFGKLRAYLPKSEISETFVEEAKDYLKLGQAVTVRILSVNAEENKISVTLRQSTELSNKQIEHLESISIGRTLVEANIVEKTKEAVIIELEGSNLRGVISTNHLSDGNYEENRIIYKNLEIGGSIEVLVLEKDIRARTVIASAKKSLITAARTETLPVHYEDIHVGSMVPGYIKSVTNLGLFVSFGGRLTGLVLAKNATNDPTEDLSSKFYKNQSVVCDVIKTDDDNKRFLLSLTSSDSAGAFESSKLSNPVDAQMKSKTDYAVGVSTFGVIDSIEPGYLKIRLADNLEGRVEANQCIRSWKSIKDPKNPLASFTVGEKVPVKVLGTYDYKWHSFTTAAAFKKTTVLSLTTAKDQLKSKSPYKPDQLSDITVGSEYVVYIERFHNGTAKVSLTPSIKGEISVYNLSDDMSKYSKFDESFPLGTALKANVIGIDFEHGMVKLSARKQNLTSFTQLKVGDQYPAKVFKVTKSFVLVELAPGLVGYSYITDALDDYDLKLEETYHINQPVAVTITETLENEGKFSVSLRNEKTAKDKPVNSISELHRGDVVKGFIKAINNAGLYVSLGRDLFALVPVSNISDAFLVDWKKFFKPFQSIVGKIVQCKVEGRITMTLKESELNGHLADYKTFDELEIGEIYDGTVKKVADYGVFVKLDGTAVDGLCHRSEIADNQVENAAALFAEGDRVKVKILKIFKDKKQLSLGMKASYFTEADENSDDVEMAEASDDDDEEEVNSEDEVMAEGFSDNDQSSDSEDEEEESGKEGTDAAPTGLSGLSTNGFDWTASILDQAEDNESSSDEDEDFTESHKKRKRKGKKNVEDKTSEINARAPESVQDFERMIIGNPDSSILWMNYMSFQLQLGEIDKSREIAERALKTINYREEQEKMNIWIAILNLENSFGSEESLDAAFKRAVQHMDSLTMHQKLIGIYQLSEKFDKADELYRVMTKKFAKNVNVWVSFGSSLMDRKLFDDAHELLARALQSLPKSSHIDVVRKFAQLEFAKGDPEQGRSLFEGLVTDAPKRIDLWNVYIDQEIKQGDREKIVSLFERVVTKKLSRKQAKFFFSKWLGYEEEHGSEQSASRVKALAVEYVQSQSKDEE</sequence>
<dbReference type="GO" id="GO:0003723">
    <property type="term" value="F:RNA binding"/>
    <property type="evidence" value="ECO:0007669"/>
    <property type="project" value="TreeGrafter"/>
</dbReference>
<feature type="region of interest" description="Disordered" evidence="10">
    <location>
        <begin position="1291"/>
        <end position="1409"/>
    </location>
</feature>
<evidence type="ECO:0000256" key="9">
    <source>
        <dbReference type="ARBA" id="ARBA00076674"/>
    </source>
</evidence>
<dbReference type="SUPFAM" id="SSF48452">
    <property type="entry name" value="TPR-like"/>
    <property type="match status" value="1"/>
</dbReference>
<evidence type="ECO:0000256" key="1">
    <source>
        <dbReference type="ARBA" id="ARBA00004604"/>
    </source>
</evidence>
<evidence type="ECO:0000313" key="12">
    <source>
        <dbReference type="EMBL" id="OVF06830.1"/>
    </source>
</evidence>
<dbReference type="Proteomes" id="UP000195602">
    <property type="component" value="Unassembled WGS sequence"/>
</dbReference>
<comment type="caution">
    <text evidence="12">The sequence shown here is derived from an EMBL/GenBank/DDBJ whole genome shotgun (WGS) entry which is preliminary data.</text>
</comment>
<dbReference type="InterPro" id="IPR003029">
    <property type="entry name" value="S1_domain"/>
</dbReference>
<evidence type="ECO:0000256" key="3">
    <source>
        <dbReference type="ARBA" id="ARBA00022552"/>
    </source>
</evidence>
<dbReference type="FunFam" id="1.25.40.10:FF:000065">
    <property type="entry name" value="Programmed cell death 11"/>
    <property type="match status" value="1"/>
</dbReference>
<evidence type="ECO:0000313" key="13">
    <source>
        <dbReference type="Proteomes" id="UP000195602"/>
    </source>
</evidence>
<dbReference type="FunFam" id="2.40.50.140:FF:000196">
    <property type="entry name" value="rRNA biogenesis protein RRP5"/>
    <property type="match status" value="1"/>
</dbReference>
<dbReference type="InterPro" id="IPR012340">
    <property type="entry name" value="NA-bd_OB-fold"/>
</dbReference>
<feature type="domain" description="S1 motif" evidence="11">
    <location>
        <begin position="1126"/>
        <end position="1194"/>
    </location>
</feature>
<dbReference type="SMART" id="SM00316">
    <property type="entry name" value="S1"/>
    <property type="match status" value="12"/>
</dbReference>
<reference evidence="12 13" key="1">
    <citation type="submission" date="2017-04" db="EMBL/GenBank/DDBJ databases">
        <title>Draft genome of the yeast Clavispora lusitaniae type strain CBS 6936.</title>
        <authorList>
            <person name="Durrens P."/>
            <person name="Klopp C."/>
            <person name="Biteau N."/>
            <person name="Fitton-Ouhabi V."/>
            <person name="Dementhon K."/>
            <person name="Accoceberry I."/>
            <person name="Sherman D.J."/>
            <person name="Noel T."/>
        </authorList>
    </citation>
    <scope>NUCLEOTIDE SEQUENCE [LARGE SCALE GENOMIC DNA]</scope>
    <source>
        <strain evidence="12 13">CBS 6936</strain>
    </source>
</reference>
<feature type="domain" description="S1 motif" evidence="11">
    <location>
        <begin position="1038"/>
        <end position="1107"/>
    </location>
</feature>
<keyword evidence="6" id="KW-0539">Nucleus</keyword>
<keyword evidence="2" id="KW-0690">Ribosome biogenesis</keyword>
<keyword evidence="3" id="KW-0698">rRNA processing</keyword>
<dbReference type="PANTHER" id="PTHR23270:SF10">
    <property type="entry name" value="PROTEIN RRP5 HOMOLOG"/>
    <property type="match status" value="1"/>
</dbReference>
<dbReference type="InterPro" id="IPR055430">
    <property type="entry name" value="HAT_Syf1_CNRKL1_C"/>
</dbReference>
<feature type="compositionally biased region" description="Polar residues" evidence="10">
    <location>
        <begin position="45"/>
        <end position="57"/>
    </location>
</feature>
<feature type="region of interest" description="Disordered" evidence="10">
    <location>
        <begin position="43"/>
        <end position="79"/>
    </location>
</feature>
<keyword evidence="5" id="KW-0677">Repeat</keyword>
<dbReference type="Pfam" id="PF23231">
    <property type="entry name" value="HAT_Syf1_CNRKL1_C"/>
    <property type="match status" value="1"/>
</dbReference>
<protein>
    <recommendedName>
        <fullName evidence="8">rRNA biogenesis protein RRP5</fullName>
    </recommendedName>
    <alternativeName>
        <fullName evidence="9">Ribosomal RNA-processing protein 5</fullName>
    </alternativeName>
</protein>
<feature type="compositionally biased region" description="Acidic residues" evidence="10">
    <location>
        <begin position="1291"/>
        <end position="1319"/>
    </location>
</feature>
<feature type="domain" description="S1 motif" evidence="11">
    <location>
        <begin position="1214"/>
        <end position="1284"/>
    </location>
</feature>
<dbReference type="CDD" id="cd05708">
    <property type="entry name" value="S1_Rrp5_repeat_sc12"/>
    <property type="match status" value="1"/>
</dbReference>
<dbReference type="Gene3D" id="1.25.40.10">
    <property type="entry name" value="Tetratricopeptide repeat domain"/>
    <property type="match status" value="1"/>
</dbReference>
<accession>A0AA91T0B0</accession>
<feature type="compositionally biased region" description="Low complexity" evidence="10">
    <location>
        <begin position="1"/>
        <end position="12"/>
    </location>
</feature>
<dbReference type="PROSITE" id="PS50126">
    <property type="entry name" value="S1"/>
    <property type="match status" value="11"/>
</dbReference>
<comment type="function">
    <text evidence="7">Involved in the biogenesis of rRNA. Required for the formation of 18S and 5.8S rRNA.</text>
</comment>
<evidence type="ECO:0000256" key="2">
    <source>
        <dbReference type="ARBA" id="ARBA00022517"/>
    </source>
</evidence>
<feature type="domain" description="S1 motif" evidence="11">
    <location>
        <begin position="295"/>
        <end position="366"/>
    </location>
</feature>
<feature type="domain" description="S1 motif" evidence="11">
    <location>
        <begin position="558"/>
        <end position="632"/>
    </location>
</feature>
<evidence type="ECO:0000256" key="7">
    <source>
        <dbReference type="ARBA" id="ARBA00055575"/>
    </source>
</evidence>
<proteinExistence type="predicted"/>
<evidence type="ECO:0000256" key="4">
    <source>
        <dbReference type="ARBA" id="ARBA00022553"/>
    </source>
</evidence>
<evidence type="ECO:0000259" key="11">
    <source>
        <dbReference type="PROSITE" id="PS50126"/>
    </source>
</evidence>
<feature type="compositionally biased region" description="Acidic residues" evidence="10">
    <location>
        <begin position="1368"/>
        <end position="1382"/>
    </location>
</feature>
<feature type="compositionally biased region" description="Acidic residues" evidence="10">
    <location>
        <begin position="1328"/>
        <end position="1339"/>
    </location>
</feature>
<dbReference type="GO" id="GO:0006364">
    <property type="term" value="P:rRNA processing"/>
    <property type="evidence" value="ECO:0007669"/>
    <property type="project" value="UniProtKB-KW"/>
</dbReference>
<dbReference type="SMART" id="SM00386">
    <property type="entry name" value="HAT"/>
    <property type="match status" value="6"/>
</dbReference>
<dbReference type="InterPro" id="IPR011990">
    <property type="entry name" value="TPR-like_helical_dom_sf"/>
</dbReference>